<evidence type="ECO:0000313" key="2">
    <source>
        <dbReference type="EMBL" id="OMJ86303.1"/>
    </source>
</evidence>
<organism evidence="2 3">
    <name type="scientific">Stentor coeruleus</name>
    <dbReference type="NCBI Taxonomy" id="5963"/>
    <lineage>
        <taxon>Eukaryota</taxon>
        <taxon>Sar</taxon>
        <taxon>Alveolata</taxon>
        <taxon>Ciliophora</taxon>
        <taxon>Postciliodesmatophora</taxon>
        <taxon>Heterotrichea</taxon>
        <taxon>Heterotrichida</taxon>
        <taxon>Stentoridae</taxon>
        <taxon>Stentor</taxon>
    </lineage>
</organism>
<sequence length="401" mass="46983">MSTRNSLLKNSVFSGLPKLVTIKDTNDDFTAASSLKSHLNDELPSLNDSLNKSMTRRSVYTFKNHSNHIVRYQKTHKKNLSSNNNTELIEKLEKLEKIDKIEEENVNSNLDDSFIRKQQTKNDELLQENKFLKNKCEEYEKQVQKLQKENQDLLKHKKELEAIKEEKANIAKAITLKRSMKIPKIDVKLIELFAKDTSKEYINERELEELELLLTEEKKKSEQFSELFTQEHKKNVILHEQVKVLNEVIDLFKVYENRGDPSENILKVLKEKNEEYYSQLIKYSDQAYEKTLENRQLIYQNAVLATNLQKSNEKMKELPELRSHITTLLQHIRKLRQEITEAAHYHLIRISGSYEKNEEDEKFITKIATIADQAKEDLVSILKNNLGKMMSSVSLEVNNLS</sequence>
<gene>
    <name evidence="2" type="ORF">SteCoe_12216</name>
</gene>
<proteinExistence type="predicted"/>
<protein>
    <submittedName>
        <fullName evidence="2">Uncharacterized protein</fullName>
    </submittedName>
</protein>
<name>A0A1R2CBC6_9CILI</name>
<comment type="caution">
    <text evidence="2">The sequence shown here is derived from an EMBL/GenBank/DDBJ whole genome shotgun (WGS) entry which is preliminary data.</text>
</comment>
<evidence type="ECO:0000256" key="1">
    <source>
        <dbReference type="SAM" id="Coils"/>
    </source>
</evidence>
<evidence type="ECO:0000313" key="3">
    <source>
        <dbReference type="Proteomes" id="UP000187209"/>
    </source>
</evidence>
<keyword evidence="3" id="KW-1185">Reference proteome</keyword>
<keyword evidence="1" id="KW-0175">Coiled coil</keyword>
<dbReference type="Proteomes" id="UP000187209">
    <property type="component" value="Unassembled WGS sequence"/>
</dbReference>
<dbReference type="EMBL" id="MPUH01000210">
    <property type="protein sequence ID" value="OMJ86303.1"/>
    <property type="molecule type" value="Genomic_DNA"/>
</dbReference>
<reference evidence="2 3" key="1">
    <citation type="submission" date="2016-11" db="EMBL/GenBank/DDBJ databases">
        <title>The macronuclear genome of Stentor coeruleus: a giant cell with tiny introns.</title>
        <authorList>
            <person name="Slabodnick M."/>
            <person name="Ruby J.G."/>
            <person name="Reiff S.B."/>
            <person name="Swart E.C."/>
            <person name="Gosai S."/>
            <person name="Prabakaran S."/>
            <person name="Witkowska E."/>
            <person name="Larue G.E."/>
            <person name="Fisher S."/>
            <person name="Freeman R.M."/>
            <person name="Gunawardena J."/>
            <person name="Chu W."/>
            <person name="Stover N.A."/>
            <person name="Gregory B.D."/>
            <person name="Nowacki M."/>
            <person name="Derisi J."/>
            <person name="Roy S.W."/>
            <person name="Marshall W.F."/>
            <person name="Sood P."/>
        </authorList>
    </citation>
    <scope>NUCLEOTIDE SEQUENCE [LARGE SCALE GENOMIC DNA]</scope>
    <source>
        <strain evidence="2">WM001</strain>
    </source>
</reference>
<accession>A0A1R2CBC6</accession>
<dbReference type="AlphaFoldDB" id="A0A1R2CBC6"/>
<feature type="coiled-coil region" evidence="1">
    <location>
        <begin position="78"/>
        <end position="173"/>
    </location>
</feature>